<keyword evidence="4" id="KW-0436">Ligase</keyword>
<feature type="transmembrane region" description="Helical" evidence="2">
    <location>
        <begin position="399"/>
        <end position="418"/>
    </location>
</feature>
<protein>
    <submittedName>
        <fullName evidence="4">Ubiquitin-conjugating enzyme E2 J1, putative</fullName>
        <ecNumber evidence="4">6.3.2.19</ecNumber>
    </submittedName>
</protein>
<sequence length="428" mass="48440">MSTQTNEANVAKRLQREYNHFFKNAPNDISIHLVESSVFECHFSFKGSPDTEFAEGIYHGKFIFPYDYPKNPPEVYFLTPSGRFVVNQKICLSMTSFHPETWTPTWTISSMLEAIRAFMSTPASGAVGAIDAPIEVRKQHAKNSLMFECPVCGAKHSELKLIYAAAKKCEDDKKGAKEKEESPSQDATKEQMKQVELNTPSSLEISPAIFIDEPLKEKTPETLEGAKVVSPHVETQQKSDRIELDTVPKPTSNTFKLTDSISGDFGKEISNEKEANLHIESLKEETLNLLEGVKKENDKTQTLEATISPRPVFKSQIDDTVNDDQTTPREKEGDSDSIESEEHDSSEPKESDDFEDPMLLLKKRQEEERLKMQRIIENSEKVETEENEDEKKQIVDETVNILFALSAFLIVLVILNYVKVQVIVNLMN</sequence>
<reference evidence="4 5" key="1">
    <citation type="submission" date="2012-10" db="EMBL/GenBank/DDBJ databases">
        <authorList>
            <person name="Zafar N."/>
            <person name="Inman J."/>
            <person name="Hall N."/>
            <person name="Lorenzi H."/>
            <person name="Caler E."/>
        </authorList>
    </citation>
    <scope>NUCLEOTIDE SEQUENCE [LARGE SCALE GENOMIC DNA]</scope>
    <source>
        <strain evidence="4 5">IP1</strain>
    </source>
</reference>
<keyword evidence="2" id="KW-0812">Transmembrane</keyword>
<feature type="region of interest" description="Disordered" evidence="1">
    <location>
        <begin position="172"/>
        <end position="199"/>
    </location>
</feature>
<organism evidence="4 5">
    <name type="scientific">Entamoeba invadens IP1</name>
    <dbReference type="NCBI Taxonomy" id="370355"/>
    <lineage>
        <taxon>Eukaryota</taxon>
        <taxon>Amoebozoa</taxon>
        <taxon>Evosea</taxon>
        <taxon>Archamoebae</taxon>
        <taxon>Mastigamoebida</taxon>
        <taxon>Entamoebidae</taxon>
        <taxon>Entamoeba</taxon>
    </lineage>
</organism>
<dbReference type="InterPro" id="IPR000608">
    <property type="entry name" value="UBC"/>
</dbReference>
<name>A0A0A1U6M6_ENTIV</name>
<dbReference type="CDD" id="cd23799">
    <property type="entry name" value="UBCc_UBE2J"/>
    <property type="match status" value="1"/>
</dbReference>
<dbReference type="OMA" id="FIFPYDY"/>
<dbReference type="Proteomes" id="UP000014680">
    <property type="component" value="Unassembled WGS sequence"/>
</dbReference>
<dbReference type="GeneID" id="14889100"/>
<dbReference type="InterPro" id="IPR016135">
    <property type="entry name" value="UBQ-conjugating_enzyme/RWD"/>
</dbReference>
<evidence type="ECO:0000259" key="3">
    <source>
        <dbReference type="PROSITE" id="PS50127"/>
    </source>
</evidence>
<dbReference type="AlphaFoldDB" id="A0A0A1U6M6"/>
<dbReference type="OrthoDB" id="1158011at2759"/>
<dbReference type="KEGG" id="eiv:EIN_404460"/>
<feature type="domain" description="UBC core" evidence="3">
    <location>
        <begin position="9"/>
        <end position="160"/>
    </location>
</feature>
<keyword evidence="5" id="KW-1185">Reference proteome</keyword>
<dbReference type="InterPro" id="IPR050113">
    <property type="entry name" value="Ub_conjugating_enzyme"/>
</dbReference>
<dbReference type="PANTHER" id="PTHR24067">
    <property type="entry name" value="UBIQUITIN-CONJUGATING ENZYME E2"/>
    <property type="match status" value="1"/>
</dbReference>
<dbReference type="Pfam" id="PF00179">
    <property type="entry name" value="UQ_con"/>
    <property type="match status" value="1"/>
</dbReference>
<dbReference type="SUPFAM" id="SSF54495">
    <property type="entry name" value="UBC-like"/>
    <property type="match status" value="1"/>
</dbReference>
<dbReference type="GO" id="GO:0016874">
    <property type="term" value="F:ligase activity"/>
    <property type="evidence" value="ECO:0007669"/>
    <property type="project" value="UniProtKB-KW"/>
</dbReference>
<evidence type="ECO:0000313" key="4">
    <source>
        <dbReference type="EMBL" id="ELP90052.1"/>
    </source>
</evidence>
<dbReference type="VEuPathDB" id="AmoebaDB:EIN_404460"/>
<dbReference type="EC" id="6.3.2.19" evidence="4"/>
<proteinExistence type="predicted"/>
<feature type="region of interest" description="Disordered" evidence="1">
    <location>
        <begin position="300"/>
        <end position="362"/>
    </location>
</feature>
<evidence type="ECO:0000313" key="5">
    <source>
        <dbReference type="Proteomes" id="UP000014680"/>
    </source>
</evidence>
<accession>A0A0A1U6M6</accession>
<evidence type="ECO:0000256" key="2">
    <source>
        <dbReference type="SAM" id="Phobius"/>
    </source>
</evidence>
<keyword evidence="2" id="KW-1133">Transmembrane helix</keyword>
<dbReference type="PROSITE" id="PS50127">
    <property type="entry name" value="UBC_2"/>
    <property type="match status" value="1"/>
</dbReference>
<dbReference type="RefSeq" id="XP_004256823.1">
    <property type="nucleotide sequence ID" value="XM_004256775.1"/>
</dbReference>
<gene>
    <name evidence="4" type="ORF">EIN_404460</name>
</gene>
<dbReference type="EMBL" id="KB206537">
    <property type="protein sequence ID" value="ELP90052.1"/>
    <property type="molecule type" value="Genomic_DNA"/>
</dbReference>
<dbReference type="Gene3D" id="3.10.110.10">
    <property type="entry name" value="Ubiquitin Conjugating Enzyme"/>
    <property type="match status" value="1"/>
</dbReference>
<keyword evidence="2" id="KW-0472">Membrane</keyword>
<feature type="compositionally biased region" description="Basic and acidic residues" evidence="1">
    <location>
        <begin position="172"/>
        <end position="193"/>
    </location>
</feature>
<dbReference type="SMART" id="SM00212">
    <property type="entry name" value="UBCc"/>
    <property type="match status" value="1"/>
</dbReference>
<evidence type="ECO:0000256" key="1">
    <source>
        <dbReference type="SAM" id="MobiDB-lite"/>
    </source>
</evidence>